<dbReference type="Pfam" id="PF18378">
    <property type="entry name" value="Nup188_C"/>
    <property type="match status" value="1"/>
</dbReference>
<evidence type="ECO:0000256" key="1">
    <source>
        <dbReference type="ARBA" id="ARBA00004567"/>
    </source>
</evidence>
<keyword evidence="7" id="KW-0539">Nucleus</keyword>
<keyword evidence="2" id="KW-0813">Transport</keyword>
<organism evidence="13 14">
    <name type="scientific">Torulaspora delbrueckii</name>
    <name type="common">Yeast</name>
    <name type="synonym">Candida colliculosa</name>
    <dbReference type="NCBI Taxonomy" id="4950"/>
    <lineage>
        <taxon>Eukaryota</taxon>
        <taxon>Fungi</taxon>
        <taxon>Dikarya</taxon>
        <taxon>Ascomycota</taxon>
        <taxon>Saccharomycotina</taxon>
        <taxon>Saccharomycetes</taxon>
        <taxon>Saccharomycetales</taxon>
        <taxon>Saccharomycetaceae</taxon>
        <taxon>Torulaspora</taxon>
    </lineage>
</organism>
<dbReference type="KEGG" id="tdl:TDEL_0B00760"/>
<name>G8ZNL1_TORDE</name>
<evidence type="ECO:0000259" key="12">
    <source>
        <dbReference type="Pfam" id="PF21093"/>
    </source>
</evidence>
<dbReference type="InterPro" id="IPR044840">
    <property type="entry name" value="Nup188"/>
</dbReference>
<protein>
    <recommendedName>
        <fullName evidence="9">Nucleoporin NUP188</fullName>
    </recommendedName>
</protein>
<feature type="domain" description="Nucleoporin Nup188 N-terminal subdomain III" evidence="12">
    <location>
        <begin position="534"/>
        <end position="949"/>
    </location>
</feature>
<feature type="domain" description="Nucleoporin Nup188 N-terminal" evidence="10">
    <location>
        <begin position="36"/>
        <end position="476"/>
    </location>
</feature>
<evidence type="ECO:0000313" key="13">
    <source>
        <dbReference type="EMBL" id="CCE90205.1"/>
    </source>
</evidence>
<dbReference type="InterPro" id="IPR041634">
    <property type="entry name" value="Nup188_C"/>
</dbReference>
<evidence type="ECO:0000256" key="9">
    <source>
        <dbReference type="ARBA" id="ARBA00040174"/>
    </source>
</evidence>
<evidence type="ECO:0000256" key="7">
    <source>
        <dbReference type="ARBA" id="ARBA00023242"/>
    </source>
</evidence>
<evidence type="ECO:0000256" key="5">
    <source>
        <dbReference type="ARBA" id="ARBA00023010"/>
    </source>
</evidence>
<comment type="similarity">
    <text evidence="8">Belongs to the Nup188 family.</text>
</comment>
<dbReference type="GO" id="GO:0044611">
    <property type="term" value="C:nuclear pore inner ring"/>
    <property type="evidence" value="ECO:0007669"/>
    <property type="project" value="EnsemblFungi"/>
</dbReference>
<dbReference type="FunCoup" id="G8ZNL1">
    <property type="interactions" value="198"/>
</dbReference>
<dbReference type="Pfam" id="PF10487">
    <property type="entry name" value="Nup188_N"/>
    <property type="match status" value="1"/>
</dbReference>
<dbReference type="HOGENOM" id="CLU_001029_1_0_1"/>
<keyword evidence="14" id="KW-1185">Reference proteome</keyword>
<reference evidence="13 14" key="1">
    <citation type="journal article" date="2011" name="Proc. Natl. Acad. Sci. U.S.A.">
        <title>Evolutionary erosion of yeast sex chromosomes by mating-type switching accidents.</title>
        <authorList>
            <person name="Gordon J.L."/>
            <person name="Armisen D."/>
            <person name="Proux-Wera E."/>
            <person name="Oheigeartaigh S.S."/>
            <person name="Byrne K.P."/>
            <person name="Wolfe K.H."/>
        </authorList>
    </citation>
    <scope>NUCLEOTIDE SEQUENCE [LARGE SCALE GENOMIC DNA]</scope>
    <source>
        <strain evidence="14">ATCC 10662 / CBS 1146 / NBRC 0425 / NCYC 2629 / NRRL Y-866</strain>
    </source>
</reference>
<dbReference type="GeneID" id="11503415"/>
<dbReference type="PANTHER" id="PTHR31431">
    <property type="entry name" value="NUCLEOPORIN NUP188 HOMOLOG"/>
    <property type="match status" value="1"/>
</dbReference>
<dbReference type="GO" id="GO:0006606">
    <property type="term" value="P:protein import into nucleus"/>
    <property type="evidence" value="ECO:0007669"/>
    <property type="project" value="EnsemblFungi"/>
</dbReference>
<keyword evidence="3" id="KW-0509">mRNA transport</keyword>
<evidence type="ECO:0000256" key="8">
    <source>
        <dbReference type="ARBA" id="ARBA00038387"/>
    </source>
</evidence>
<dbReference type="eggNOG" id="ENOG502QQFV">
    <property type="taxonomic scope" value="Eukaryota"/>
</dbReference>
<evidence type="ECO:0000256" key="4">
    <source>
        <dbReference type="ARBA" id="ARBA00022927"/>
    </source>
</evidence>
<evidence type="ECO:0000256" key="2">
    <source>
        <dbReference type="ARBA" id="ARBA00022448"/>
    </source>
</evidence>
<sequence length="1621" mass="183782">MASNVASDYLSFADVAYCIRSYQPVKNGLDPNQKVVDHFLATFTSAIAFVTSFHEGELTNDSKTRPIELRGADDDNISEESSEQADSLAKMTGINRKILLRVITQAKSKIYVGVSMLQLAHYAFQERNAALFILSSLLNNKDFTHTEGNIVQEINDKRYDICKDMIQLARKIILKEFEESQINDKYMEGRKSAEIKQLTESQNLVYVTNILRTLTMLILNATLPNDVVDLWFRFVEDTNDSIREMLSVDSNIPEMIGTKIEALITVNTLLVLGLDSTTSSINFDAPYYSDADCFGKLNSIFKSESVHPAILYMWSFILFSKYYALEELPNKESQFIQSVFGKTPIFEVMASFASRAENANIFESIKKLSSALSSESLYSAIISSYVRLSLNFIPLNSQTSDMIKAVLLRAPDEFVEGFLSDTEFEKKLTILRAKLPLIDEALLPLVNLTAVHIQFANFEWRNLSTYAVKSKLAELDYDIYDETEATSRNLDLIVLKKEFLVKPPLEFDEEIFLPLPEDTKGKILPTAASSDEDVIVFMYNYSGWAVLGRILQNLCEFYIKNDLSLDNRTRHTMISIVELITRVVSPETPIERSTEIIEYLSASVTDDDIVSIILKIFEHSAHKRNYELTAVTTKFLGSLFPNFPHFVWSHIARSDLLDRYGKTGLATTILGSVELPNGIYDFTLSLLKLANEMVTESIALESGFPSRTKKDLLEKLTIHFIDVSESYQQWKYTKVIQRFELGFHLTSFFTKILYAVYGFDSQSAPNEKVTCTLAKCGSHIVNAFLGSQSPDTRPAISLLNILLSNENSQISLLSDEAFGYVSSKLVMHSFELTSLLLSIRGFLKMPPSSLEKMIYANSPKLVDLYHSTPTLKRHIIRLLHSLVKVPWSDNYLFLLSYLGEKHSEALLNTISSDLESPLTNHKLSKDLYMFFSALMESKQDGLSILFLTGSIASSKTEEKDTRIAGKTSVLSILKKNALNLDSLPEDVACCLLDSIAYAFNTWANAKDCKADAEFISVLLKRVREFKAPEASSIEEMEAASTQYRLISRIIEIFALYLFTSSEVDSQISQLLDENDLAFINQFFQITGYNSTLHEYLEKNFMENWPRLKLDRFAVTPLFSSGSFSRDAIFAIPLMDRFFGDDEKWTGVGRQRGYRDEIIEASSNLKYITHQIAAAKAWGALLTTFLKKREKPPRNSFLDLAIHFLQVNLDSGIEAPLFTEVYCERLQLVFYILYSFQKRAESLPEKTLFKLLELLTAVFKSDQLEFVANIGQSTKRNFYRPILRSILLALGFVRTGAQFIEMESDQLLELFELSFSKGVYLIMSEILSDISTSTSNGRQVAIFNMEERVQDLFLLLSLFAKFKALNPPDRFNLIMASSLNEVGTVKVILNLYSTSHLFKMNGETVFAPLTLTFISELCTIDHIATKFISNGLFTVLLESPLSVAIQEGKIIPEEQASLHNIWTNGLLSIILLLLSEFGGKVMPECCLFVSYFSQQIKNATCRWSDSKLAVSTALIRETSQLILLQKMMQALNYQQFLTNPSRRSLQNGNHKQVELIIGLDTEQERKLLKNVLNRLLTHPKYLNSRVVPTTIEEQRQLEADSTRIEFVKSICKHIKDLQESLT</sequence>
<evidence type="ECO:0000259" key="11">
    <source>
        <dbReference type="Pfam" id="PF18378"/>
    </source>
</evidence>
<evidence type="ECO:0000259" key="10">
    <source>
        <dbReference type="Pfam" id="PF10487"/>
    </source>
</evidence>
<evidence type="ECO:0000313" key="14">
    <source>
        <dbReference type="Proteomes" id="UP000005627"/>
    </source>
</evidence>
<accession>G8ZNL1</accession>
<evidence type="ECO:0000256" key="6">
    <source>
        <dbReference type="ARBA" id="ARBA00023132"/>
    </source>
</evidence>
<comment type="subcellular location">
    <subcellularLocation>
        <location evidence="1">Nucleus</location>
        <location evidence="1">Nuclear pore complex</location>
    </subcellularLocation>
</comment>
<dbReference type="GO" id="GO:0017056">
    <property type="term" value="F:structural constituent of nuclear pore"/>
    <property type="evidence" value="ECO:0007669"/>
    <property type="project" value="EnsemblFungi"/>
</dbReference>
<dbReference type="PANTHER" id="PTHR31431:SF1">
    <property type="entry name" value="NUCLEOPORIN NUP188"/>
    <property type="match status" value="1"/>
</dbReference>
<dbReference type="InParanoid" id="G8ZNL1"/>
<keyword evidence="4" id="KW-0653">Protein transport</keyword>
<dbReference type="GO" id="GO:0006999">
    <property type="term" value="P:nuclear pore organization"/>
    <property type="evidence" value="ECO:0007669"/>
    <property type="project" value="EnsemblFungi"/>
</dbReference>
<dbReference type="Gene3D" id="1.25.10.70">
    <property type="match status" value="1"/>
</dbReference>
<dbReference type="STRING" id="1076872.G8ZNL1"/>
<gene>
    <name evidence="13" type="primary">TDEL0B00760</name>
    <name evidence="13" type="ORF">TDEL_0B00760</name>
</gene>
<keyword evidence="5" id="KW-0811">Translocation</keyword>
<dbReference type="InterPro" id="IPR048883">
    <property type="entry name" value="Nup188_N-subdom_III"/>
</dbReference>
<dbReference type="InterPro" id="IPR018864">
    <property type="entry name" value="Nucleoporin_Nup188_N"/>
</dbReference>
<dbReference type="Pfam" id="PF21093">
    <property type="entry name" value="Nup188_N-subdom_III"/>
    <property type="match status" value="1"/>
</dbReference>
<dbReference type="OrthoDB" id="102511at2759"/>
<keyword evidence="6" id="KW-0906">Nuclear pore complex</keyword>
<dbReference type="Proteomes" id="UP000005627">
    <property type="component" value="Chromosome 2"/>
</dbReference>
<dbReference type="RefSeq" id="XP_003679416.1">
    <property type="nucleotide sequence ID" value="XM_003679368.1"/>
</dbReference>
<feature type="domain" description="Nuclear pore protein Nup188 C-terminal" evidence="11">
    <location>
        <begin position="1250"/>
        <end position="1594"/>
    </location>
</feature>
<proteinExistence type="inferred from homology"/>
<dbReference type="GO" id="GO:0031990">
    <property type="term" value="P:mRNA export from nucleus in response to heat stress"/>
    <property type="evidence" value="ECO:0007669"/>
    <property type="project" value="EnsemblFungi"/>
</dbReference>
<dbReference type="EMBL" id="HE616743">
    <property type="protein sequence ID" value="CCE90205.1"/>
    <property type="molecule type" value="Genomic_DNA"/>
</dbReference>
<evidence type="ECO:0000256" key="3">
    <source>
        <dbReference type="ARBA" id="ARBA00022816"/>
    </source>
</evidence>